<dbReference type="InterPro" id="IPR001263">
    <property type="entry name" value="PI3K_accessory_dom"/>
</dbReference>
<evidence type="ECO:0000313" key="13">
    <source>
        <dbReference type="EMBL" id="KAF8783686.1"/>
    </source>
</evidence>
<proteinExistence type="inferred from homology"/>
<dbReference type="PROSITE" id="PS51547">
    <property type="entry name" value="C2_PI3K"/>
    <property type="match status" value="1"/>
</dbReference>
<evidence type="ECO:0000256" key="1">
    <source>
        <dbReference type="ARBA" id="ARBA00012073"/>
    </source>
</evidence>
<evidence type="ECO:0000256" key="2">
    <source>
        <dbReference type="ARBA" id="ARBA00022679"/>
    </source>
</evidence>
<evidence type="ECO:0000259" key="10">
    <source>
        <dbReference type="PROSITE" id="PS51545"/>
    </source>
</evidence>
<gene>
    <name evidence="13" type="ORF">HU200_000380</name>
    <name evidence="12" type="ORF">HU200_024618</name>
</gene>
<keyword evidence="2 6" id="KW-0808">Transferase</keyword>
<dbReference type="InterPro" id="IPR011009">
    <property type="entry name" value="Kinase-like_dom_sf"/>
</dbReference>
<dbReference type="InterPro" id="IPR035892">
    <property type="entry name" value="C2_domain_sf"/>
</dbReference>
<dbReference type="GO" id="GO:0000407">
    <property type="term" value="C:phagophore assembly site"/>
    <property type="evidence" value="ECO:0007669"/>
    <property type="project" value="TreeGrafter"/>
</dbReference>
<dbReference type="InterPro" id="IPR000403">
    <property type="entry name" value="PI3/4_kinase_cat_dom"/>
</dbReference>
<evidence type="ECO:0000256" key="5">
    <source>
        <dbReference type="ARBA" id="ARBA00022840"/>
    </source>
</evidence>
<comment type="similarity">
    <text evidence="6 7">Belongs to the PI3/PI4-kinase family.</text>
</comment>
<evidence type="ECO:0000313" key="12">
    <source>
        <dbReference type="EMBL" id="KAF8719857.1"/>
    </source>
</evidence>
<accession>A0A835C070</accession>
<dbReference type="Gene3D" id="1.25.40.70">
    <property type="entry name" value="Phosphatidylinositol 3-kinase, accessory domain (PIK)"/>
    <property type="match status" value="1"/>
</dbReference>
<dbReference type="EMBL" id="JACEFO010001700">
    <property type="protein sequence ID" value="KAF8719857.1"/>
    <property type="molecule type" value="Genomic_DNA"/>
</dbReference>
<keyword evidence="5 6" id="KW-0067">ATP-binding</keyword>
<dbReference type="InterPro" id="IPR042236">
    <property type="entry name" value="PI3K_accessory_sf"/>
</dbReference>
<dbReference type="SMART" id="SM00146">
    <property type="entry name" value="PI3Kc"/>
    <property type="match status" value="1"/>
</dbReference>
<dbReference type="InterPro" id="IPR057756">
    <property type="entry name" value="PI3-kinase_type3/VPS34_cat"/>
</dbReference>
<feature type="domain" description="PI3K/PI4K catalytic" evidence="9">
    <location>
        <begin position="527"/>
        <end position="792"/>
    </location>
</feature>
<dbReference type="SUPFAM" id="SSF48371">
    <property type="entry name" value="ARM repeat"/>
    <property type="match status" value="1"/>
</dbReference>
<dbReference type="EC" id="2.7.1.137" evidence="1"/>
<dbReference type="FunFam" id="1.10.1070.11:FF:000014">
    <property type="entry name" value="Phosphatidylinositol 3-kinase, root isoform"/>
    <property type="match status" value="1"/>
</dbReference>
<dbReference type="Gene3D" id="2.60.40.150">
    <property type="entry name" value="C2 domain"/>
    <property type="match status" value="1"/>
</dbReference>
<dbReference type="InterPro" id="IPR002420">
    <property type="entry name" value="PI3K-type_C2_dom"/>
</dbReference>
<dbReference type="SMART" id="SM00145">
    <property type="entry name" value="PI3Ka"/>
    <property type="match status" value="1"/>
</dbReference>
<dbReference type="PROSITE" id="PS51545">
    <property type="entry name" value="PIK_HELICAL"/>
    <property type="match status" value="1"/>
</dbReference>
<keyword evidence="14" id="KW-1185">Reference proteome</keyword>
<dbReference type="GO" id="GO:0005524">
    <property type="term" value="F:ATP binding"/>
    <property type="evidence" value="ECO:0007669"/>
    <property type="project" value="UniProtKB-UniRule"/>
</dbReference>
<feature type="domain" description="C2 PI3K-type" evidence="11">
    <location>
        <begin position="18"/>
        <end position="168"/>
    </location>
</feature>
<dbReference type="SMART" id="SM00142">
    <property type="entry name" value="PI3K_C2"/>
    <property type="match status" value="1"/>
</dbReference>
<protein>
    <recommendedName>
        <fullName evidence="1">phosphatidylinositol 3-kinase</fullName>
        <ecNumber evidence="1">2.7.1.137</ecNumber>
    </recommendedName>
</protein>
<evidence type="ECO:0000256" key="4">
    <source>
        <dbReference type="ARBA" id="ARBA00022777"/>
    </source>
</evidence>
<dbReference type="PANTHER" id="PTHR10048">
    <property type="entry name" value="PHOSPHATIDYLINOSITOL KINASE"/>
    <property type="match status" value="1"/>
</dbReference>
<dbReference type="EMBL" id="JACEFO010000043">
    <property type="protein sequence ID" value="KAF8783686.1"/>
    <property type="molecule type" value="Genomic_DNA"/>
</dbReference>
<evidence type="ECO:0000256" key="3">
    <source>
        <dbReference type="ARBA" id="ARBA00022741"/>
    </source>
</evidence>
<feature type="domain" description="PIK helical" evidence="10">
    <location>
        <begin position="269"/>
        <end position="444"/>
    </location>
</feature>
<dbReference type="Pfam" id="PF00613">
    <property type="entry name" value="PI3Ka"/>
    <property type="match status" value="1"/>
</dbReference>
<name>A0A835C070_9POAL</name>
<evidence type="ECO:0000259" key="8">
    <source>
        <dbReference type="PROSITE" id="PS50004"/>
    </source>
</evidence>
<dbReference type="PROSITE" id="PS50290">
    <property type="entry name" value="PI3_4_KINASE_3"/>
    <property type="match status" value="1"/>
</dbReference>
<dbReference type="GO" id="GO:0016303">
    <property type="term" value="F:1-phosphatidylinositol-3-kinase activity"/>
    <property type="evidence" value="ECO:0007669"/>
    <property type="project" value="UniProtKB-EC"/>
</dbReference>
<dbReference type="GO" id="GO:0034272">
    <property type="term" value="C:phosphatidylinositol 3-kinase complex, class III, type II"/>
    <property type="evidence" value="ECO:0007669"/>
    <property type="project" value="TreeGrafter"/>
</dbReference>
<evidence type="ECO:0000313" key="14">
    <source>
        <dbReference type="Proteomes" id="UP000636709"/>
    </source>
</evidence>
<keyword evidence="3 6" id="KW-0547">Nucleotide-binding</keyword>
<dbReference type="FunFam" id="3.30.1010.10:FF:000002">
    <property type="entry name" value="Phosphatidylinositol 3-kinase catalytic subunit type 3"/>
    <property type="match status" value="1"/>
</dbReference>
<dbReference type="GO" id="GO:0034271">
    <property type="term" value="C:phosphatidylinositol 3-kinase complex, class III, type I"/>
    <property type="evidence" value="ECO:0007669"/>
    <property type="project" value="TreeGrafter"/>
</dbReference>
<dbReference type="InterPro" id="IPR015433">
    <property type="entry name" value="PI3/4_kinase"/>
</dbReference>
<dbReference type="InterPro" id="IPR008290">
    <property type="entry name" value="PI3K_Vps34"/>
</dbReference>
<dbReference type="InterPro" id="IPR016024">
    <property type="entry name" value="ARM-type_fold"/>
</dbReference>
<dbReference type="CDD" id="cd08397">
    <property type="entry name" value="C2_PI3K_class_III"/>
    <property type="match status" value="1"/>
</dbReference>
<dbReference type="CDD" id="cd00896">
    <property type="entry name" value="PI3Kc_III"/>
    <property type="match status" value="1"/>
</dbReference>
<dbReference type="PROSITE" id="PS00916">
    <property type="entry name" value="PI3_4_KINASE_2"/>
    <property type="match status" value="1"/>
</dbReference>
<dbReference type="FunFam" id="1.25.40.70:FF:000012">
    <property type="entry name" value="phosphatidylinositol 3-kinase, root isoform"/>
    <property type="match status" value="1"/>
</dbReference>
<evidence type="ECO:0000256" key="6">
    <source>
        <dbReference type="PIRNR" id="PIRNR000587"/>
    </source>
</evidence>
<dbReference type="Pfam" id="PF00792">
    <property type="entry name" value="PI3K_C2"/>
    <property type="match status" value="1"/>
</dbReference>
<evidence type="ECO:0000256" key="7">
    <source>
        <dbReference type="PROSITE-ProRule" id="PRU00880"/>
    </source>
</evidence>
<reference evidence="12" key="1">
    <citation type="submission" date="2020-07" db="EMBL/GenBank/DDBJ databases">
        <title>Genome sequence and genetic diversity analysis of an under-domesticated orphan crop, white fonio (Digitaria exilis).</title>
        <authorList>
            <person name="Bennetzen J.L."/>
            <person name="Chen S."/>
            <person name="Ma X."/>
            <person name="Wang X."/>
            <person name="Yssel A.E.J."/>
            <person name="Chaluvadi S.R."/>
            <person name="Johnson M."/>
            <person name="Gangashetty P."/>
            <person name="Hamidou F."/>
            <person name="Sanogo M.D."/>
            <person name="Zwaenepoel A."/>
            <person name="Wallace J."/>
            <person name="Van De Peer Y."/>
            <person name="Van Deynze A."/>
        </authorList>
    </citation>
    <scope>NUCLEOTIDE SEQUENCE</scope>
    <source>
        <tissue evidence="12">Leaves</tissue>
    </source>
</reference>
<dbReference type="GO" id="GO:0000045">
    <property type="term" value="P:autophagosome assembly"/>
    <property type="evidence" value="ECO:0007669"/>
    <property type="project" value="TreeGrafter"/>
</dbReference>
<dbReference type="SUPFAM" id="SSF56112">
    <property type="entry name" value="Protein kinase-like (PK-like)"/>
    <property type="match status" value="1"/>
</dbReference>
<dbReference type="PANTHER" id="PTHR10048:SF7">
    <property type="entry name" value="PHOSPHATIDYLINOSITOL 3-KINASE CATALYTIC SUBUNIT TYPE 3"/>
    <property type="match status" value="1"/>
</dbReference>
<keyword evidence="4 6" id="KW-0418">Kinase</keyword>
<dbReference type="GO" id="GO:0006897">
    <property type="term" value="P:endocytosis"/>
    <property type="evidence" value="ECO:0007669"/>
    <property type="project" value="TreeGrafter"/>
</dbReference>
<dbReference type="Pfam" id="PF00454">
    <property type="entry name" value="PI3_PI4_kinase"/>
    <property type="match status" value="1"/>
</dbReference>
<feature type="domain" description="C2" evidence="8">
    <location>
        <begin position="1"/>
        <end position="131"/>
    </location>
</feature>
<dbReference type="PIRSF" id="PIRSF000587">
    <property type="entry name" value="PI3K_Vps34"/>
    <property type="match status" value="1"/>
</dbReference>
<dbReference type="GO" id="GO:0005777">
    <property type="term" value="C:peroxisome"/>
    <property type="evidence" value="ECO:0007669"/>
    <property type="project" value="TreeGrafter"/>
</dbReference>
<dbReference type="Gene3D" id="1.10.1070.11">
    <property type="entry name" value="Phosphatidylinositol 3-/4-kinase, catalytic domain"/>
    <property type="match status" value="1"/>
</dbReference>
<evidence type="ECO:0000259" key="11">
    <source>
        <dbReference type="PROSITE" id="PS51547"/>
    </source>
</evidence>
<dbReference type="PROSITE" id="PS50004">
    <property type="entry name" value="C2"/>
    <property type="match status" value="1"/>
</dbReference>
<dbReference type="CDD" id="cd00870">
    <property type="entry name" value="PI3Ka_III"/>
    <property type="match status" value="1"/>
</dbReference>
<comment type="caution">
    <text evidence="12">The sequence shown here is derived from an EMBL/GenBank/DDBJ whole genome shotgun (WGS) entry which is preliminary data.</text>
</comment>
<dbReference type="InterPro" id="IPR018936">
    <property type="entry name" value="PI3/4_kinase_CS"/>
</dbReference>
<dbReference type="Proteomes" id="UP000636709">
    <property type="component" value="Unassembled WGS sequence"/>
</dbReference>
<dbReference type="InterPro" id="IPR000008">
    <property type="entry name" value="C2_dom"/>
</dbReference>
<organism evidence="12 14">
    <name type="scientific">Digitaria exilis</name>
    <dbReference type="NCBI Taxonomy" id="1010633"/>
    <lineage>
        <taxon>Eukaryota</taxon>
        <taxon>Viridiplantae</taxon>
        <taxon>Streptophyta</taxon>
        <taxon>Embryophyta</taxon>
        <taxon>Tracheophyta</taxon>
        <taxon>Spermatophyta</taxon>
        <taxon>Magnoliopsida</taxon>
        <taxon>Liliopsida</taxon>
        <taxon>Poales</taxon>
        <taxon>Poaceae</taxon>
        <taxon>PACMAD clade</taxon>
        <taxon>Panicoideae</taxon>
        <taxon>Panicodae</taxon>
        <taxon>Paniceae</taxon>
        <taxon>Anthephorinae</taxon>
        <taxon>Digitaria</taxon>
    </lineage>
</organism>
<dbReference type="Gene3D" id="3.30.1010.10">
    <property type="entry name" value="Phosphatidylinositol 3-kinase Catalytic Subunit, Chain A, domain 4"/>
    <property type="match status" value="1"/>
</dbReference>
<dbReference type="SUPFAM" id="SSF49562">
    <property type="entry name" value="C2 domain (Calcium/lipid-binding domain, CaLB)"/>
    <property type="match status" value="1"/>
</dbReference>
<dbReference type="InterPro" id="IPR036940">
    <property type="entry name" value="PI3/4_kinase_cat_sf"/>
</dbReference>
<sequence length="807" mass="92499">MAGRINQNELRFFLSCGINLPVSFRIVHADNTFSVERTSPELFVECKLYNDGMPFGLPVKTRLQSSGPPHTWNELITLTTKYRDLTSLSQLAFTVWDVSSGDHDIVGGATISIFNSKKQLRTGRQKLRLWTKKEADGRVPNTTPGKIPKNERGEIERLDRLINKYERGQIQRVDWLDRLAFRAVEKTNIKEKECKRNDYYPSLVVDFCDFAPTDYRVVFQESGGNFHVPTTVSSSNELVTIWDPELGRTNPSEHKQSKVSWSLTDGIINRDHKPNPDERKLLQKIVKFPPTRPLMVDEKQLVWEFRFFFMSDKKALTKFVHSVDWGDIQDAKQAIELIRKWETIDVADALELLSPDFSSEEIRDYAVSVLERADDDELQCYLLQLVQALRFEKLDMSRLALFLVKRALSNIEIASFLRWYVIVECHDPAWARRYCSTYDMLENSMMKLSAKKDGDDGFLLWQSLHRQTVLVAQLGSVMEDVRNVHGSTQKKIEKLRQSLSEVLSEPTNFDEPTRSPLAPNVLLTGVVPEQPSIFKSTLHPLRLTFKTGNGGTSKIIFKKGDDLRLDQLVIQMVSLMDRLLKLENLDLHLTPYRVLATGQDEGMIEFIPSSSLAQIISEHHSITSYLRKFHPDKDGPFAISGQCLETFIKSCAGYSVITYIMGVGDRHLDNILLTDDGHLFHIDFAFILGRDPKPFPSPMKLCKEMVEAMGGAESQYYTKFKSYCCEAYNILRKSSNLILNLFKLMGGSNIPCISCVESAGLKLQQKFRLDLDDEDAIHFFQDLINECVSALFPQMVETIHRWAQYWR</sequence>
<dbReference type="GO" id="GO:0048015">
    <property type="term" value="P:phosphatidylinositol-mediated signaling"/>
    <property type="evidence" value="ECO:0007669"/>
    <property type="project" value="TreeGrafter"/>
</dbReference>
<dbReference type="OrthoDB" id="67688at2759"/>
<dbReference type="GO" id="GO:0005768">
    <property type="term" value="C:endosome"/>
    <property type="evidence" value="ECO:0007669"/>
    <property type="project" value="TreeGrafter"/>
</dbReference>
<dbReference type="AlphaFoldDB" id="A0A835C070"/>
<evidence type="ECO:0000259" key="9">
    <source>
        <dbReference type="PROSITE" id="PS50290"/>
    </source>
</evidence>